<comment type="similarity">
    <text evidence="1 5">Belongs to the peptidase S41A family.</text>
</comment>
<dbReference type="Gene3D" id="3.90.226.10">
    <property type="entry name" value="2-enoyl-CoA Hydratase, Chain A, domain 1"/>
    <property type="match status" value="1"/>
</dbReference>
<dbReference type="SUPFAM" id="SSF52096">
    <property type="entry name" value="ClpP/crotonase"/>
    <property type="match status" value="1"/>
</dbReference>
<proteinExistence type="inferred from homology"/>
<dbReference type="PROSITE" id="PS50106">
    <property type="entry name" value="PDZ"/>
    <property type="match status" value="1"/>
</dbReference>
<dbReference type="InterPro" id="IPR029045">
    <property type="entry name" value="ClpP/crotonase-like_dom_sf"/>
</dbReference>
<dbReference type="InterPro" id="IPR055210">
    <property type="entry name" value="CtpA/B_N"/>
</dbReference>
<dbReference type="Gene3D" id="3.30.750.44">
    <property type="match status" value="1"/>
</dbReference>
<dbReference type="GO" id="GO:0004175">
    <property type="term" value="F:endopeptidase activity"/>
    <property type="evidence" value="ECO:0007669"/>
    <property type="project" value="TreeGrafter"/>
</dbReference>
<dbReference type="InterPro" id="IPR036034">
    <property type="entry name" value="PDZ_sf"/>
</dbReference>
<dbReference type="CDD" id="cd07560">
    <property type="entry name" value="Peptidase_S41_CPP"/>
    <property type="match status" value="1"/>
</dbReference>
<dbReference type="InterPro" id="IPR041489">
    <property type="entry name" value="PDZ_6"/>
</dbReference>
<dbReference type="FunFam" id="2.30.42.10:FF:000063">
    <property type="entry name" value="Peptidase, S41 family"/>
    <property type="match status" value="1"/>
</dbReference>
<dbReference type="InterPro" id="IPR004447">
    <property type="entry name" value="Peptidase_S41A"/>
</dbReference>
<dbReference type="KEGG" id="acm:AciX9_1119"/>
<dbReference type="InterPro" id="IPR005151">
    <property type="entry name" value="Tail-specific_protease"/>
</dbReference>
<dbReference type="AlphaFoldDB" id="E8X3J1"/>
<dbReference type="Pfam" id="PF17820">
    <property type="entry name" value="PDZ_6"/>
    <property type="match status" value="1"/>
</dbReference>
<keyword evidence="2 5" id="KW-0645">Protease</keyword>
<dbReference type="PANTHER" id="PTHR32060:SF30">
    <property type="entry name" value="CARBOXY-TERMINAL PROCESSING PROTEASE CTPA"/>
    <property type="match status" value="1"/>
</dbReference>
<dbReference type="Pfam" id="PF03572">
    <property type="entry name" value="Peptidase_S41"/>
    <property type="match status" value="1"/>
</dbReference>
<evidence type="ECO:0000256" key="1">
    <source>
        <dbReference type="ARBA" id="ARBA00009179"/>
    </source>
</evidence>
<organism evidence="8">
    <name type="scientific">Granulicella tundricola (strain ATCC BAA-1859 / DSM 23138 / MP5ACTX9)</name>
    <dbReference type="NCBI Taxonomy" id="1198114"/>
    <lineage>
        <taxon>Bacteria</taxon>
        <taxon>Pseudomonadati</taxon>
        <taxon>Acidobacteriota</taxon>
        <taxon>Terriglobia</taxon>
        <taxon>Terriglobales</taxon>
        <taxon>Acidobacteriaceae</taxon>
        <taxon>Granulicella</taxon>
    </lineage>
</organism>
<evidence type="ECO:0000256" key="5">
    <source>
        <dbReference type="RuleBase" id="RU004404"/>
    </source>
</evidence>
<dbReference type="SMART" id="SM00228">
    <property type="entry name" value="PDZ"/>
    <property type="match status" value="1"/>
</dbReference>
<dbReference type="GO" id="GO:0030288">
    <property type="term" value="C:outer membrane-bounded periplasmic space"/>
    <property type="evidence" value="ECO:0007669"/>
    <property type="project" value="TreeGrafter"/>
</dbReference>
<dbReference type="Pfam" id="PF22694">
    <property type="entry name" value="CtpB_N-like"/>
    <property type="match status" value="1"/>
</dbReference>
<keyword evidence="3 5" id="KW-0378">Hydrolase</keyword>
<feature type="domain" description="PDZ" evidence="6">
    <location>
        <begin position="113"/>
        <end position="199"/>
    </location>
</feature>
<dbReference type="PANTHER" id="PTHR32060">
    <property type="entry name" value="TAIL-SPECIFIC PROTEASE"/>
    <property type="match status" value="1"/>
</dbReference>
<dbReference type="SMART" id="SM00245">
    <property type="entry name" value="TSPc"/>
    <property type="match status" value="1"/>
</dbReference>
<dbReference type="GO" id="GO:0007165">
    <property type="term" value="P:signal transduction"/>
    <property type="evidence" value="ECO:0007669"/>
    <property type="project" value="TreeGrafter"/>
</dbReference>
<dbReference type="InterPro" id="IPR001478">
    <property type="entry name" value="PDZ"/>
</dbReference>
<dbReference type="Gene3D" id="2.30.42.10">
    <property type="match status" value="1"/>
</dbReference>
<protein>
    <submittedName>
        <fullName evidence="7">Carboxyl-terminal protease</fullName>
    </submittedName>
</protein>
<keyword evidence="4 5" id="KW-0720">Serine protease</keyword>
<dbReference type="STRING" id="1198114.AciX9_1119"/>
<sequence length="557" mass="61685">MFAWILFFTLYFKETDLMAPTTRRTLFSVTVFLATCGIAGSFISQKVSAQTAGDESTLRDSLKSFTSVYSVVEQNYAEKMDTDRTDKAIYDGAIPGMLHTLDPHSNFYDPKAYAQMREDQHGRYYGVGMTIQPQLIDGSMKILVLYPFEGTPSFKAGIKPGDMILSVDGKTTDGMDSTAVANMLKGPRGTHVLVTMMREGKDKPMQFDLVRDEIPRPSVDLAFLIRPNVGYMHVTNFQETTGREVGDALDKFQASAPLKGLVIDLRANPGGLLNQAVDMADKFLKKGQIVVSQHGRVAQDQVYTVSRGEQGAEYPVVVLVNRNTASAAEIVSGALQDHDRALIVGETTFGKGLVQTVFNVSQNTGLALTTFHYYTPSGRLIQRPYDNMSLYDYYYVRDASNPKSNANREVKLTDAGRTVYGGGGITPDDHIDQIKGNHFENTLLQHYAFFNFSKKYLSTHSVAKDFEVDDATLTDFKAFLKAKNVDYTEADFTANLSWIKDSIKSDLFTSQFGQMEGLKVRAEWDPQIQKALGFLPQAQALLDNPKGKAAATTTASR</sequence>
<evidence type="ECO:0000256" key="2">
    <source>
        <dbReference type="ARBA" id="ARBA00022670"/>
    </source>
</evidence>
<keyword evidence="8" id="KW-1185">Reference proteome</keyword>
<name>E8X3J1_GRATM</name>
<dbReference type="GO" id="GO:0006508">
    <property type="term" value="P:proteolysis"/>
    <property type="evidence" value="ECO:0007669"/>
    <property type="project" value="UniProtKB-KW"/>
</dbReference>
<dbReference type="EMBL" id="CP002480">
    <property type="protein sequence ID" value="ADW68182.1"/>
    <property type="molecule type" value="Genomic_DNA"/>
</dbReference>
<dbReference type="Proteomes" id="UP000000343">
    <property type="component" value="Chromosome"/>
</dbReference>
<gene>
    <name evidence="7" type="ordered locus">AciX9_1119</name>
</gene>
<dbReference type="GO" id="GO:0008236">
    <property type="term" value="F:serine-type peptidase activity"/>
    <property type="evidence" value="ECO:0007669"/>
    <property type="project" value="UniProtKB-KW"/>
</dbReference>
<evidence type="ECO:0000259" key="6">
    <source>
        <dbReference type="PROSITE" id="PS50106"/>
    </source>
</evidence>
<reference evidence="8" key="1">
    <citation type="submission" date="2011-01" db="EMBL/GenBank/DDBJ databases">
        <title>Complete sequence of chromosome of Acidobacterium sp. MP5ACTX9.</title>
        <authorList>
            <consortium name="US DOE Joint Genome Institute"/>
            <person name="Lucas S."/>
            <person name="Copeland A."/>
            <person name="Lapidus A."/>
            <person name="Cheng J.-F."/>
            <person name="Goodwin L."/>
            <person name="Pitluck S."/>
            <person name="Teshima H."/>
            <person name="Detter J.C."/>
            <person name="Han C."/>
            <person name="Tapia R."/>
            <person name="Land M."/>
            <person name="Hauser L."/>
            <person name="Kyrpides N."/>
            <person name="Ivanova N."/>
            <person name="Ovchinnikova G."/>
            <person name="Pagani I."/>
            <person name="Rawat S.R."/>
            <person name="Mannisto M."/>
            <person name="Haggblom M.M."/>
            <person name="Woyke T."/>
        </authorList>
    </citation>
    <scope>NUCLEOTIDE SEQUENCE [LARGE SCALE GENOMIC DNA]</scope>
    <source>
        <strain evidence="8">MP5ACTX9</strain>
    </source>
</reference>
<evidence type="ECO:0000313" key="7">
    <source>
        <dbReference type="EMBL" id="ADW68182.1"/>
    </source>
</evidence>
<dbReference type="MEROPS" id="S41.004"/>
<dbReference type="SUPFAM" id="SSF50156">
    <property type="entry name" value="PDZ domain-like"/>
    <property type="match status" value="1"/>
</dbReference>
<dbReference type="PaxDb" id="1198114-AciX9_1119"/>
<evidence type="ECO:0000256" key="4">
    <source>
        <dbReference type="ARBA" id="ARBA00022825"/>
    </source>
</evidence>
<accession>E8X3J1</accession>
<evidence type="ECO:0000256" key="3">
    <source>
        <dbReference type="ARBA" id="ARBA00022801"/>
    </source>
</evidence>
<dbReference type="eggNOG" id="COG0793">
    <property type="taxonomic scope" value="Bacteria"/>
</dbReference>
<dbReference type="NCBIfam" id="TIGR00225">
    <property type="entry name" value="prc"/>
    <property type="match status" value="1"/>
</dbReference>
<dbReference type="CDD" id="cd06782">
    <property type="entry name" value="cpPDZ_CPP-like"/>
    <property type="match status" value="1"/>
</dbReference>
<dbReference type="HOGENOM" id="CLU_017295_2_1_0"/>
<evidence type="ECO:0000313" key="8">
    <source>
        <dbReference type="Proteomes" id="UP000000343"/>
    </source>
</evidence>